<accession>A0A2U2XAH7</accession>
<comment type="caution">
    <text evidence="3">The sequence shown here is derived from an EMBL/GenBank/DDBJ whole genome shotgun (WGS) entry which is preliminary data.</text>
</comment>
<protein>
    <submittedName>
        <fullName evidence="3">Excinuclease ABC subunit C</fullName>
    </submittedName>
</protein>
<dbReference type="Pfam" id="PF01541">
    <property type="entry name" value="GIY-YIG"/>
    <property type="match status" value="1"/>
</dbReference>
<dbReference type="CDD" id="cd10448">
    <property type="entry name" value="GIY-YIG_unchar_3"/>
    <property type="match status" value="1"/>
</dbReference>
<dbReference type="InterPro" id="IPR050190">
    <property type="entry name" value="UPF0213_domain"/>
</dbReference>
<evidence type="ECO:0000313" key="3">
    <source>
        <dbReference type="EMBL" id="PWH84796.1"/>
    </source>
</evidence>
<organism evidence="3 4">
    <name type="scientific">Brumimicrobium oceani</name>
    <dbReference type="NCBI Taxonomy" id="2100725"/>
    <lineage>
        <taxon>Bacteria</taxon>
        <taxon>Pseudomonadati</taxon>
        <taxon>Bacteroidota</taxon>
        <taxon>Flavobacteriia</taxon>
        <taxon>Flavobacteriales</taxon>
        <taxon>Crocinitomicaceae</taxon>
        <taxon>Brumimicrobium</taxon>
    </lineage>
</organism>
<sequence>MRTTKTYFVYILTNKSNKTIYIGVTNNIVRRVFEHKNKLNKGFTEKYNINKLVYYETFQYIKEAIKREKQLNRFPRSKKEDLINEINPEWNELKPPINYL</sequence>
<dbReference type="RefSeq" id="WP_109360203.1">
    <property type="nucleotide sequence ID" value="NZ_QFRJ01000011.1"/>
</dbReference>
<evidence type="ECO:0000259" key="2">
    <source>
        <dbReference type="PROSITE" id="PS50164"/>
    </source>
</evidence>
<dbReference type="SUPFAM" id="SSF82771">
    <property type="entry name" value="GIY-YIG endonuclease"/>
    <property type="match status" value="1"/>
</dbReference>
<evidence type="ECO:0000256" key="1">
    <source>
        <dbReference type="ARBA" id="ARBA00007435"/>
    </source>
</evidence>
<dbReference type="InterPro" id="IPR035901">
    <property type="entry name" value="GIY-YIG_endonuc_sf"/>
</dbReference>
<proteinExistence type="inferred from homology"/>
<dbReference type="Gene3D" id="3.40.1440.10">
    <property type="entry name" value="GIY-YIG endonuclease"/>
    <property type="match status" value="1"/>
</dbReference>
<feature type="domain" description="GIY-YIG" evidence="2">
    <location>
        <begin position="5"/>
        <end position="81"/>
    </location>
</feature>
<dbReference type="EMBL" id="QFRJ01000011">
    <property type="protein sequence ID" value="PWH84796.1"/>
    <property type="molecule type" value="Genomic_DNA"/>
</dbReference>
<dbReference type="PANTHER" id="PTHR34477:SF5">
    <property type="entry name" value="BSL5627 PROTEIN"/>
    <property type="match status" value="1"/>
</dbReference>
<dbReference type="PROSITE" id="PS50164">
    <property type="entry name" value="GIY_YIG"/>
    <property type="match status" value="1"/>
</dbReference>
<gene>
    <name evidence="3" type="ORF">DIT68_12760</name>
</gene>
<dbReference type="AlphaFoldDB" id="A0A2U2XAH7"/>
<dbReference type="PANTHER" id="PTHR34477">
    <property type="entry name" value="UPF0213 PROTEIN YHBQ"/>
    <property type="match status" value="1"/>
</dbReference>
<evidence type="ECO:0000313" key="4">
    <source>
        <dbReference type="Proteomes" id="UP000245370"/>
    </source>
</evidence>
<name>A0A2U2XAH7_9FLAO</name>
<comment type="similarity">
    <text evidence="1">Belongs to the UPF0213 family.</text>
</comment>
<keyword evidence="4" id="KW-1185">Reference proteome</keyword>
<reference evidence="3 4" key="2">
    <citation type="submission" date="2018-05" db="EMBL/GenBank/DDBJ databases">
        <authorList>
            <person name="Lanie J.A."/>
            <person name="Ng W.-L."/>
            <person name="Kazmierczak K.M."/>
            <person name="Andrzejewski T.M."/>
            <person name="Davidsen T.M."/>
            <person name="Wayne K.J."/>
            <person name="Tettelin H."/>
            <person name="Glass J.I."/>
            <person name="Rusch D."/>
            <person name="Podicherti R."/>
            <person name="Tsui H.-C.T."/>
            <person name="Winkler M.E."/>
        </authorList>
    </citation>
    <scope>NUCLEOTIDE SEQUENCE [LARGE SCALE GENOMIC DNA]</scope>
    <source>
        <strain evidence="3 4">C305</strain>
    </source>
</reference>
<dbReference type="Proteomes" id="UP000245370">
    <property type="component" value="Unassembled WGS sequence"/>
</dbReference>
<reference evidence="3 4" key="1">
    <citation type="submission" date="2018-05" db="EMBL/GenBank/DDBJ databases">
        <title>Brumimicrobium oceani sp. nov., isolated from coastal sediment.</title>
        <authorList>
            <person name="Kou Y."/>
        </authorList>
    </citation>
    <scope>NUCLEOTIDE SEQUENCE [LARGE SCALE GENOMIC DNA]</scope>
    <source>
        <strain evidence="3 4">C305</strain>
    </source>
</reference>
<dbReference type="InterPro" id="IPR000305">
    <property type="entry name" value="GIY-YIG_endonuc"/>
</dbReference>
<dbReference type="OrthoDB" id="9807770at2"/>